<evidence type="ECO:0008006" key="3">
    <source>
        <dbReference type="Google" id="ProtNLM"/>
    </source>
</evidence>
<evidence type="ECO:0000313" key="1">
    <source>
        <dbReference type="EMBL" id="CCK30700.1"/>
    </source>
</evidence>
<dbReference type="AlphaFoldDB" id="K4RBR0"/>
<keyword evidence="2" id="KW-1185">Reference proteome</keyword>
<gene>
    <name evidence="1" type="ORF">BN159_6321</name>
</gene>
<sequence length="294" mass="32239">MGTVRNVHDRVLAAPAERVGALLDRLAAPDDPLFPSPAWAPVRFDRPLSVGAAGGHGPVRYSVAEYEPGRRVRFAFDPPGTGFHELSVEPLGPDRCRIRHLLEQDQPLGERLGWLLAVRAVHGTVIEELFDNAELAATGTVARPVRRGPYVRLLQRLTWDRPKAVAVPEDAALLHAAFPESDYTDAYALELRPGMTTDPAAWAGVLRGVPVVDGSAQELLMGEDAGHLDFRASLLVDEPGRTVTLASVVRVHNGRGRLYWSVVRHAHPFMARLMLRRTHRKLALQAGRASQLVS</sequence>
<dbReference type="RefSeq" id="WP_015661036.1">
    <property type="nucleotide sequence ID" value="NC_020504.1"/>
</dbReference>
<dbReference type="eggNOG" id="ENOG5032UFC">
    <property type="taxonomic scope" value="Bacteria"/>
</dbReference>
<accession>K4RBR0</accession>
<proteinExistence type="predicted"/>
<protein>
    <recommendedName>
        <fullName evidence="3">DUF2867 domain-containing protein</fullName>
    </recommendedName>
</protein>
<dbReference type="STRING" id="1214101.BN159_6321"/>
<organism evidence="1 2">
    <name type="scientific">Streptomyces davaonensis (strain DSM 101723 / JCM 4913 / KCC S-0913 / 768)</name>
    <dbReference type="NCBI Taxonomy" id="1214101"/>
    <lineage>
        <taxon>Bacteria</taxon>
        <taxon>Bacillati</taxon>
        <taxon>Actinomycetota</taxon>
        <taxon>Actinomycetes</taxon>
        <taxon>Kitasatosporales</taxon>
        <taxon>Streptomycetaceae</taxon>
        <taxon>Streptomyces</taxon>
    </lineage>
</organism>
<dbReference type="EMBL" id="HE971709">
    <property type="protein sequence ID" value="CCK30700.1"/>
    <property type="molecule type" value="Genomic_DNA"/>
</dbReference>
<dbReference type="HOGENOM" id="CLU_894042_0_0_11"/>
<dbReference type="Proteomes" id="UP000008043">
    <property type="component" value="Chromosome"/>
</dbReference>
<dbReference type="PATRIC" id="fig|1214101.3.peg.6403"/>
<name>K4RBR0_STRDJ</name>
<dbReference type="InterPro" id="IPR021295">
    <property type="entry name" value="DUF2867"/>
</dbReference>
<dbReference type="OrthoDB" id="7067492at2"/>
<evidence type="ECO:0000313" key="2">
    <source>
        <dbReference type="Proteomes" id="UP000008043"/>
    </source>
</evidence>
<reference evidence="1 2" key="1">
    <citation type="journal article" date="2012" name="J. Bacteriol.">
        <title>Genome sequence of the bacterium Streptomyces davawensis JCM 4913 and heterologous production of the unique antibiotic roseoflavin.</title>
        <authorList>
            <person name="Jankowitsch F."/>
            <person name="Schwarz J."/>
            <person name="Ruckert C."/>
            <person name="Gust B."/>
            <person name="Szczepanowski R."/>
            <person name="Blom J."/>
            <person name="Pelzer S."/>
            <person name="Kalinowski J."/>
            <person name="Mack M."/>
        </authorList>
    </citation>
    <scope>NUCLEOTIDE SEQUENCE [LARGE SCALE GENOMIC DNA]</scope>
    <source>
        <strain evidence="2">DSM 101723 / JCM 4913 / KCC S-0913 / 768</strain>
    </source>
</reference>
<dbReference type="Pfam" id="PF11066">
    <property type="entry name" value="DUF2867"/>
    <property type="match status" value="1"/>
</dbReference>
<dbReference type="KEGG" id="sdv:BN159_6321"/>
<dbReference type="SUPFAM" id="SSF55961">
    <property type="entry name" value="Bet v1-like"/>
    <property type="match status" value="1"/>
</dbReference>